<evidence type="ECO:0000313" key="1">
    <source>
        <dbReference type="EMBL" id="HHX99454.1"/>
    </source>
</evidence>
<accession>A0A832RCI3</accession>
<gene>
    <name evidence="1" type="ORF">GX533_02120</name>
</gene>
<dbReference type="Proteomes" id="UP000576550">
    <property type="component" value="Unassembled WGS sequence"/>
</dbReference>
<organism evidence="1 2">
    <name type="scientific">Candidatus Dojkabacteria bacterium</name>
    <dbReference type="NCBI Taxonomy" id="2099670"/>
    <lineage>
        <taxon>Bacteria</taxon>
        <taxon>Candidatus Dojkabacteria</taxon>
    </lineage>
</organism>
<sequence length="539" mass="63400">MDIENRIKVEKDTAEVDEFNRIIEEALPLPVLISCKTYPIQENIDIENIEGFNRGEIGVQDYYENNDIIVLSNAYALDSRERLFKKGKPIYIQKKDYTFGILQPDLSYIKNNEEETRILQYEKGEQEENRVKVYRDKNGKPILSKTGMPIPIYKSKYLYPALEVTSVDRDTNKLKEIFQIYFTNPEKISIDGHSVTKHAFDAIIALRLTTAEEGIDNTYYTIEKRERWQNEKQRPLGYRYVLSTTEPITMLGEKLPEQLIHSQIATELANGIKERLDMGNAKEARRLANNTREWIKEFSKDEPILGLAIYNQMKYLLKYEYNTQFASERKYKVTDINTLFSRNEILETFNYTPNNISKELDNIFEYEKEENDTDLGELLAFESKVDRMLEFLEKEGVDMNTLDYLKLSAGLDRTVRPRVVLQARAKRDIRRGRDIFYPTTSIITSFLQEYGLNIFIKDFSKYSVSKQRNIDFLLDDARKSRDLLDHMYLNIGARWNEVKNIHLLEGKWIDRIREKVESLLDMSNEEIERFAKHAKGLNM</sequence>
<name>A0A832RCI3_9BACT</name>
<protein>
    <submittedName>
        <fullName evidence="1">Uncharacterized protein</fullName>
    </submittedName>
</protein>
<proteinExistence type="predicted"/>
<dbReference type="AlphaFoldDB" id="A0A832RCI3"/>
<evidence type="ECO:0000313" key="2">
    <source>
        <dbReference type="Proteomes" id="UP000576550"/>
    </source>
</evidence>
<dbReference type="EMBL" id="DUTP01000003">
    <property type="protein sequence ID" value="HHX99454.1"/>
    <property type="molecule type" value="Genomic_DNA"/>
</dbReference>
<comment type="caution">
    <text evidence="1">The sequence shown here is derived from an EMBL/GenBank/DDBJ whole genome shotgun (WGS) entry which is preliminary data.</text>
</comment>
<reference evidence="1 2" key="1">
    <citation type="journal article" date="2020" name="Biotechnol. Biofuels">
        <title>New insights from the biogas microbiome by comprehensive genome-resolved metagenomics of nearly 1600 species originating from multiple anaerobic digesters.</title>
        <authorList>
            <person name="Campanaro S."/>
            <person name="Treu L."/>
            <person name="Rodriguez-R L.M."/>
            <person name="Kovalovszki A."/>
            <person name="Ziels R.M."/>
            <person name="Maus I."/>
            <person name="Zhu X."/>
            <person name="Kougias P.G."/>
            <person name="Basile A."/>
            <person name="Luo G."/>
            <person name="Schluter A."/>
            <person name="Konstantinidis K.T."/>
            <person name="Angelidaki I."/>
        </authorList>
    </citation>
    <scope>NUCLEOTIDE SEQUENCE [LARGE SCALE GENOMIC DNA]</scope>
    <source>
        <strain evidence="1">AS05jafATM_89</strain>
    </source>
</reference>